<evidence type="ECO:0000256" key="1">
    <source>
        <dbReference type="SAM" id="Phobius"/>
    </source>
</evidence>
<reference evidence="2 3" key="1">
    <citation type="submission" date="2013-11" db="EMBL/GenBank/DDBJ databases">
        <title>The Genome Sequence of Plasmodium yoelii 17X.</title>
        <authorList>
            <consortium name="The Broad Institute Genomics Platform"/>
            <consortium name="The Broad Institute Genome Sequencing Center for Infectious Disease"/>
            <person name="Neafsey D."/>
            <person name="Adams J."/>
            <person name="Walker B."/>
            <person name="Young S.K."/>
            <person name="Zeng Q."/>
            <person name="Gargeya S."/>
            <person name="Fitzgerald M."/>
            <person name="Haas B."/>
            <person name="Abouelleil A."/>
            <person name="Alvarado L."/>
            <person name="Chapman S.B."/>
            <person name="Gainer-Dewar J."/>
            <person name="Goldberg J."/>
            <person name="Griggs A."/>
            <person name="Gujja S."/>
            <person name="Hansen M."/>
            <person name="Howarth C."/>
            <person name="Imamovic A."/>
            <person name="Ireland A."/>
            <person name="Larimer J."/>
            <person name="McCowan C."/>
            <person name="Murphy C."/>
            <person name="Pearson M."/>
            <person name="Poon T.W."/>
            <person name="Priest M."/>
            <person name="Roberts A."/>
            <person name="Saif S."/>
            <person name="Shea T."/>
            <person name="Sykes S."/>
            <person name="Wortman J."/>
            <person name="Nusbaum C."/>
            <person name="Birren B."/>
        </authorList>
    </citation>
    <scope>NUCLEOTIDE SEQUENCE [LARGE SCALE GENOMIC DNA]</scope>
    <source>
        <strain evidence="2 3">17X</strain>
    </source>
</reference>
<feature type="transmembrane region" description="Helical" evidence="1">
    <location>
        <begin position="23"/>
        <end position="40"/>
    </location>
</feature>
<feature type="transmembrane region" description="Helical" evidence="1">
    <location>
        <begin position="85"/>
        <end position="103"/>
    </location>
</feature>
<keyword evidence="1" id="KW-1133">Transmembrane helix</keyword>
<keyword evidence="1" id="KW-0472">Membrane</keyword>
<accession>V7PBM9</accession>
<proteinExistence type="predicted"/>
<sequence length="104" mass="13056">MSTNANFFFKCIKINKKYQRKHIYLYIFIFNIIYKGNITSYPPHKYNIYNTIYIYDARIYLITEYYVYLRYIPKESQLTALKAKIFFFFFFFFFLNMIHIFLFN</sequence>
<dbReference type="AlphaFoldDB" id="V7PBM9"/>
<evidence type="ECO:0000313" key="3">
    <source>
        <dbReference type="Proteomes" id="UP000018538"/>
    </source>
</evidence>
<organism evidence="2 3">
    <name type="scientific">Plasmodium yoelii 17X</name>
    <dbReference type="NCBI Taxonomy" id="1323249"/>
    <lineage>
        <taxon>Eukaryota</taxon>
        <taxon>Sar</taxon>
        <taxon>Alveolata</taxon>
        <taxon>Apicomplexa</taxon>
        <taxon>Aconoidasida</taxon>
        <taxon>Haemosporida</taxon>
        <taxon>Plasmodiidae</taxon>
        <taxon>Plasmodium</taxon>
        <taxon>Plasmodium (Vinckeia)</taxon>
    </lineage>
</organism>
<dbReference type="Proteomes" id="UP000018538">
    <property type="component" value="Unassembled WGS sequence"/>
</dbReference>
<dbReference type="EMBL" id="KI635811">
    <property type="protein sequence ID" value="ETB56971.1"/>
    <property type="molecule type" value="Genomic_DNA"/>
</dbReference>
<keyword evidence="3" id="KW-1185">Reference proteome</keyword>
<protein>
    <submittedName>
        <fullName evidence="2">Uncharacterized protein</fullName>
    </submittedName>
</protein>
<evidence type="ECO:0000313" key="2">
    <source>
        <dbReference type="EMBL" id="ETB56971.1"/>
    </source>
</evidence>
<name>V7PBM9_PLAYE</name>
<keyword evidence="1" id="KW-0812">Transmembrane</keyword>
<feature type="transmembrane region" description="Helical" evidence="1">
    <location>
        <begin position="52"/>
        <end position="73"/>
    </location>
</feature>
<gene>
    <name evidence="2" type="ORF">YYC_05321</name>
</gene>